<sequence length="52" mass="6290">MTVSYLDIIQEERLNKQYYTCSREDIWRLDFTIESTNKSRDGLTWDQADEVI</sequence>
<comment type="caution">
    <text evidence="1">The sequence shown here is derived from an EMBL/GenBank/DDBJ whole genome shotgun (WGS) entry which is preliminary data.</text>
</comment>
<dbReference type="AlphaFoldDB" id="X0ZAB9"/>
<protein>
    <submittedName>
        <fullName evidence="1">Uncharacterized protein</fullName>
    </submittedName>
</protein>
<gene>
    <name evidence="1" type="ORF">S01H4_20672</name>
</gene>
<accession>X0ZAB9</accession>
<name>X0ZAB9_9ZZZZ</name>
<evidence type="ECO:0000313" key="1">
    <source>
        <dbReference type="EMBL" id="GAG66385.1"/>
    </source>
</evidence>
<reference evidence="1" key="1">
    <citation type="journal article" date="2014" name="Front. Microbiol.">
        <title>High frequency of phylogenetically diverse reductive dehalogenase-homologous genes in deep subseafloor sedimentary metagenomes.</title>
        <authorList>
            <person name="Kawai M."/>
            <person name="Futagami T."/>
            <person name="Toyoda A."/>
            <person name="Takaki Y."/>
            <person name="Nishi S."/>
            <person name="Hori S."/>
            <person name="Arai W."/>
            <person name="Tsubouchi T."/>
            <person name="Morono Y."/>
            <person name="Uchiyama I."/>
            <person name="Ito T."/>
            <person name="Fujiyama A."/>
            <person name="Inagaki F."/>
            <person name="Takami H."/>
        </authorList>
    </citation>
    <scope>NUCLEOTIDE SEQUENCE</scope>
    <source>
        <strain evidence="1">Expedition CK06-06</strain>
    </source>
</reference>
<dbReference type="EMBL" id="BART01009313">
    <property type="protein sequence ID" value="GAG66385.1"/>
    <property type="molecule type" value="Genomic_DNA"/>
</dbReference>
<proteinExistence type="predicted"/>
<organism evidence="1">
    <name type="scientific">marine sediment metagenome</name>
    <dbReference type="NCBI Taxonomy" id="412755"/>
    <lineage>
        <taxon>unclassified sequences</taxon>
        <taxon>metagenomes</taxon>
        <taxon>ecological metagenomes</taxon>
    </lineage>
</organism>